<evidence type="ECO:0000256" key="2">
    <source>
        <dbReference type="ARBA" id="ARBA00007379"/>
    </source>
</evidence>
<comment type="subcellular location">
    <subcellularLocation>
        <location evidence="1">Cell membrane</location>
        <topology evidence="1">Multi-pass membrane protein</topology>
    </subcellularLocation>
</comment>
<comment type="similarity">
    <text evidence="2 10">Belongs to the ABC-4 integral membrane protein family. FtsX subfamily.</text>
</comment>
<dbReference type="Proteomes" id="UP000177167">
    <property type="component" value="Unassembled WGS sequence"/>
</dbReference>
<comment type="caution">
    <text evidence="14">The sequence shown here is derived from an EMBL/GenBank/DDBJ whole genome shotgun (WGS) entry which is preliminary data.</text>
</comment>
<evidence type="ECO:0000256" key="10">
    <source>
        <dbReference type="PIRNR" id="PIRNR003097"/>
    </source>
</evidence>
<dbReference type="GO" id="GO:0051301">
    <property type="term" value="P:cell division"/>
    <property type="evidence" value="ECO:0007669"/>
    <property type="project" value="UniProtKB-KW"/>
</dbReference>
<evidence type="ECO:0000256" key="11">
    <source>
        <dbReference type="SAM" id="Phobius"/>
    </source>
</evidence>
<dbReference type="AlphaFoldDB" id="A0A1F8F5L2"/>
<dbReference type="PANTHER" id="PTHR47755:SF1">
    <property type="entry name" value="CELL DIVISION PROTEIN FTSX"/>
    <property type="match status" value="1"/>
</dbReference>
<keyword evidence="4 10" id="KW-1003">Cell membrane</keyword>
<evidence type="ECO:0000313" key="14">
    <source>
        <dbReference type="EMBL" id="OGN08423.1"/>
    </source>
</evidence>
<keyword evidence="7 11" id="KW-1133">Transmembrane helix</keyword>
<dbReference type="PANTHER" id="PTHR47755">
    <property type="entry name" value="CELL DIVISION PROTEIN FTSX"/>
    <property type="match status" value="1"/>
</dbReference>
<feature type="transmembrane region" description="Helical" evidence="11">
    <location>
        <begin position="178"/>
        <end position="198"/>
    </location>
</feature>
<dbReference type="PIRSF" id="PIRSF003097">
    <property type="entry name" value="FtsX"/>
    <property type="match status" value="1"/>
</dbReference>
<dbReference type="Pfam" id="PF02687">
    <property type="entry name" value="FtsX"/>
    <property type="match status" value="1"/>
</dbReference>
<feature type="transmembrane region" description="Helical" evidence="11">
    <location>
        <begin position="273"/>
        <end position="296"/>
    </location>
</feature>
<dbReference type="Pfam" id="PF18075">
    <property type="entry name" value="FtsX_ECD"/>
    <property type="match status" value="1"/>
</dbReference>
<feature type="domain" description="ABC3 transporter permease C-terminal" evidence="12">
    <location>
        <begin position="182"/>
        <end position="301"/>
    </location>
</feature>
<evidence type="ECO:0000256" key="5">
    <source>
        <dbReference type="ARBA" id="ARBA00022618"/>
    </source>
</evidence>
<dbReference type="Gene3D" id="3.30.70.3040">
    <property type="match status" value="1"/>
</dbReference>
<evidence type="ECO:0000256" key="9">
    <source>
        <dbReference type="ARBA" id="ARBA00023306"/>
    </source>
</evidence>
<evidence type="ECO:0000313" key="15">
    <source>
        <dbReference type="Proteomes" id="UP000177167"/>
    </source>
</evidence>
<sequence length="302" mass="33587">MKESAKRIFQSGWINFKRNSYLSMGTTGVMVLVLLLFSGLMAVNYLSSQVVSSLQGKVDVSVYFKNEATEADILMVKKDLEDLSEVKLVEYISKDQALGDFKEKHAGDALVQESLAELDYNPLQASLNVKAQTSSQYASVVGFLEANKFRSIVDKINFYENEEVIKKIERIYNGVQNWGFIATMALALVAVLVTFNTIRLTIYNQKQEIEIMRLVGGSNWHIKAPYLVEGGLYGALAASIAAVVFYPALIFVSPKAETLMPGVGLISYFVSNMFQFLGMLFFIGILLGVASSFIAIRKFLRV</sequence>
<evidence type="ECO:0000259" key="12">
    <source>
        <dbReference type="Pfam" id="PF02687"/>
    </source>
</evidence>
<gene>
    <name evidence="14" type="ORF">A3J46_05815</name>
</gene>
<proteinExistence type="inferred from homology"/>
<name>A0A1F8F5L2_9BACT</name>
<keyword evidence="5 10" id="KW-0132">Cell division</keyword>
<dbReference type="InterPro" id="IPR003838">
    <property type="entry name" value="ABC3_permease_C"/>
</dbReference>
<evidence type="ECO:0000256" key="4">
    <source>
        <dbReference type="ARBA" id="ARBA00022475"/>
    </source>
</evidence>
<protein>
    <recommendedName>
        <fullName evidence="3 10">Cell division protein FtsX</fullName>
    </recommendedName>
</protein>
<evidence type="ECO:0000259" key="13">
    <source>
        <dbReference type="Pfam" id="PF18075"/>
    </source>
</evidence>
<reference evidence="14 15" key="1">
    <citation type="journal article" date="2016" name="Nat. Commun.">
        <title>Thousands of microbial genomes shed light on interconnected biogeochemical processes in an aquifer system.</title>
        <authorList>
            <person name="Anantharaman K."/>
            <person name="Brown C.T."/>
            <person name="Hug L.A."/>
            <person name="Sharon I."/>
            <person name="Castelle C.J."/>
            <person name="Probst A.J."/>
            <person name="Thomas B.C."/>
            <person name="Singh A."/>
            <person name="Wilkins M.J."/>
            <person name="Karaoz U."/>
            <person name="Brodie E.L."/>
            <person name="Williams K.H."/>
            <person name="Hubbard S.S."/>
            <person name="Banfield J.F."/>
        </authorList>
    </citation>
    <scope>NUCLEOTIDE SEQUENCE [LARGE SCALE GENOMIC DNA]</scope>
</reference>
<evidence type="ECO:0000256" key="1">
    <source>
        <dbReference type="ARBA" id="ARBA00004651"/>
    </source>
</evidence>
<dbReference type="GO" id="GO:0005886">
    <property type="term" value="C:plasma membrane"/>
    <property type="evidence" value="ECO:0007669"/>
    <property type="project" value="UniProtKB-SubCell"/>
</dbReference>
<evidence type="ECO:0000256" key="8">
    <source>
        <dbReference type="ARBA" id="ARBA00023136"/>
    </source>
</evidence>
<evidence type="ECO:0000256" key="3">
    <source>
        <dbReference type="ARBA" id="ARBA00021907"/>
    </source>
</evidence>
<dbReference type="InterPro" id="IPR004513">
    <property type="entry name" value="FtsX"/>
</dbReference>
<organism evidence="14 15">
    <name type="scientific">Candidatus Yanofskybacteria bacterium RIFCSPHIGHO2_02_FULL_41_11</name>
    <dbReference type="NCBI Taxonomy" id="1802675"/>
    <lineage>
        <taxon>Bacteria</taxon>
        <taxon>Candidatus Yanofskyibacteriota</taxon>
    </lineage>
</organism>
<accession>A0A1F8F5L2</accession>
<evidence type="ECO:0000256" key="6">
    <source>
        <dbReference type="ARBA" id="ARBA00022692"/>
    </source>
</evidence>
<feature type="domain" description="FtsX extracellular" evidence="13">
    <location>
        <begin position="58"/>
        <end position="146"/>
    </location>
</feature>
<feature type="transmembrane region" description="Helical" evidence="11">
    <location>
        <begin position="232"/>
        <end position="253"/>
    </location>
</feature>
<keyword evidence="8 10" id="KW-0472">Membrane</keyword>
<dbReference type="EMBL" id="MGJP01000062">
    <property type="protein sequence ID" value="OGN08423.1"/>
    <property type="molecule type" value="Genomic_DNA"/>
</dbReference>
<dbReference type="InterPro" id="IPR040690">
    <property type="entry name" value="FtsX_ECD"/>
</dbReference>
<evidence type="ECO:0000256" key="7">
    <source>
        <dbReference type="ARBA" id="ARBA00022989"/>
    </source>
</evidence>
<keyword evidence="6 11" id="KW-0812">Transmembrane</keyword>
<feature type="transmembrane region" description="Helical" evidence="11">
    <location>
        <begin position="21"/>
        <end position="46"/>
    </location>
</feature>
<keyword evidence="9 10" id="KW-0131">Cell cycle</keyword>